<dbReference type="PANTHER" id="PTHR43179:SF7">
    <property type="entry name" value="RHAMNOSYLTRANSFERASE WBBL"/>
    <property type="match status" value="1"/>
</dbReference>
<feature type="domain" description="Glycosyltransferase 2-like" evidence="1">
    <location>
        <begin position="302"/>
        <end position="424"/>
    </location>
</feature>
<dbReference type="CDD" id="cd00761">
    <property type="entry name" value="Glyco_tranf_GTA_type"/>
    <property type="match status" value="1"/>
</dbReference>
<proteinExistence type="predicted"/>
<accession>A0ABT3AQB4</accession>
<dbReference type="RefSeq" id="WP_263830485.1">
    <property type="nucleotide sequence ID" value="NZ_JAOWLB010000023.1"/>
</dbReference>
<keyword evidence="3" id="KW-1185">Reference proteome</keyword>
<dbReference type="EMBL" id="JAOWLB010000023">
    <property type="protein sequence ID" value="MCV2890870.1"/>
    <property type="molecule type" value="Genomic_DNA"/>
</dbReference>
<evidence type="ECO:0000313" key="2">
    <source>
        <dbReference type="EMBL" id="MCV2890870.1"/>
    </source>
</evidence>
<dbReference type="Proteomes" id="UP001320899">
    <property type="component" value="Unassembled WGS sequence"/>
</dbReference>
<reference evidence="2 3" key="1">
    <citation type="submission" date="2022-10" db="EMBL/GenBank/DDBJ databases">
        <title>Ruegeria sp. nov., isolated from ocean surface sediments.</title>
        <authorList>
            <person name="He W."/>
            <person name="Xue H.-P."/>
            <person name="Zhang D.-F."/>
        </authorList>
    </citation>
    <scope>NUCLEOTIDE SEQUENCE [LARGE SCALE GENOMIC DNA]</scope>
    <source>
        <strain evidence="2 3">XHP0148</strain>
    </source>
</reference>
<sequence length="560" mass="61812">MDFAVEIGRWTYVAGWCGSSVSDIGATVGEQTCETRIERYSRPDVAAIYGEQIPKDAGFILSILRGDTEGEVILHWTRPDGGDQTGITLLDDLPDNFMQSLRPILERQVAGFETGSPDWIAHQLFLPPGEEEDIEIRGAVDGLFSHPDSGSFIHGWILGDEDVAIVLLEKDGTFHALQDMYRFPRPDLAANFDAGQAQVSRAGFVARLENRVSGPGMLLAMSGTATLTLTKTPKPRLLPAAPKAAAKILLGVETPLPDLVTRLSRVDWPILAPLIAQEQAGWAAEEVVGADLGPQPDSPEVSLIIPLYGRHDFVEHQLMEFSRDPYMREKAEVIYVIDDPAIKEAFIASCSELYQLYGFSFRWVWGGVNRGFSGANNLGASQARAPRLLFMNSDVFPQQVGWLEQMVTALDTHPALGVVVPRLLFANGGIQHCGMISKRLDSLGIWINHHPNLGLDPALDPRKELEAVELATGACMLVRREELERLGGWNTGYLIGDYEDSDLCFSYRAAGLDIGYLPTVSLVHLERQSFSQIGADSFKIRVMVANSLRHMNRWPQFLYA</sequence>
<dbReference type="PANTHER" id="PTHR43179">
    <property type="entry name" value="RHAMNOSYLTRANSFERASE WBBL"/>
    <property type="match status" value="1"/>
</dbReference>
<gene>
    <name evidence="2" type="ORF">OE747_21265</name>
</gene>
<evidence type="ECO:0000313" key="3">
    <source>
        <dbReference type="Proteomes" id="UP001320899"/>
    </source>
</evidence>
<comment type="caution">
    <text evidence="2">The sequence shown here is derived from an EMBL/GenBank/DDBJ whole genome shotgun (WGS) entry which is preliminary data.</text>
</comment>
<protein>
    <submittedName>
        <fullName evidence="2">Glycosyltransferase family 2 protein</fullName>
    </submittedName>
</protein>
<dbReference type="Pfam" id="PF00535">
    <property type="entry name" value="Glycos_transf_2"/>
    <property type="match status" value="1"/>
</dbReference>
<dbReference type="Gene3D" id="3.90.550.10">
    <property type="entry name" value="Spore Coat Polysaccharide Biosynthesis Protein SpsA, Chain A"/>
    <property type="match status" value="1"/>
</dbReference>
<dbReference type="InterPro" id="IPR001173">
    <property type="entry name" value="Glyco_trans_2-like"/>
</dbReference>
<organism evidence="2 3">
    <name type="scientific">Ruegeria aquimaris</name>
    <dbReference type="NCBI Taxonomy" id="2984333"/>
    <lineage>
        <taxon>Bacteria</taxon>
        <taxon>Pseudomonadati</taxon>
        <taxon>Pseudomonadota</taxon>
        <taxon>Alphaproteobacteria</taxon>
        <taxon>Rhodobacterales</taxon>
        <taxon>Roseobacteraceae</taxon>
        <taxon>Ruegeria</taxon>
    </lineage>
</organism>
<dbReference type="SUPFAM" id="SSF53448">
    <property type="entry name" value="Nucleotide-diphospho-sugar transferases"/>
    <property type="match status" value="1"/>
</dbReference>
<dbReference type="InterPro" id="IPR029044">
    <property type="entry name" value="Nucleotide-diphossugar_trans"/>
</dbReference>
<name>A0ABT3AQB4_9RHOB</name>
<evidence type="ECO:0000259" key="1">
    <source>
        <dbReference type="Pfam" id="PF00535"/>
    </source>
</evidence>